<dbReference type="GO" id="GO:0016887">
    <property type="term" value="F:ATP hydrolysis activity"/>
    <property type="evidence" value="ECO:0007669"/>
    <property type="project" value="InterPro"/>
</dbReference>
<accession>A1AS54</accession>
<evidence type="ECO:0000256" key="1">
    <source>
        <dbReference type="SAM" id="Coils"/>
    </source>
</evidence>
<feature type="domain" description="Rad50/SbcC-type AAA" evidence="2">
    <location>
        <begin position="5"/>
        <end position="209"/>
    </location>
</feature>
<feature type="coiled-coil region" evidence="1">
    <location>
        <begin position="884"/>
        <end position="918"/>
    </location>
</feature>
<evidence type="ECO:0000259" key="2">
    <source>
        <dbReference type="Pfam" id="PF13476"/>
    </source>
</evidence>
<dbReference type="Gene3D" id="3.40.50.300">
    <property type="entry name" value="P-loop containing nucleotide triphosphate hydrolases"/>
    <property type="match status" value="2"/>
</dbReference>
<feature type="coiled-coil region" evidence="1">
    <location>
        <begin position="756"/>
        <end position="783"/>
    </location>
</feature>
<keyword evidence="4" id="KW-1185">Reference proteome</keyword>
<dbReference type="HOGENOM" id="CLU_004785_1_0_7"/>
<dbReference type="OrthoDB" id="9795626at2"/>
<dbReference type="Proteomes" id="UP000006732">
    <property type="component" value="Chromosome"/>
</dbReference>
<dbReference type="Pfam" id="PF13558">
    <property type="entry name" value="SbcC_Walker_B"/>
    <property type="match status" value="1"/>
</dbReference>
<keyword evidence="1" id="KW-0175">Coiled coil</keyword>
<dbReference type="PANTHER" id="PTHR32114">
    <property type="entry name" value="ABC TRANSPORTER ABCH.3"/>
    <property type="match status" value="1"/>
</dbReference>
<evidence type="ECO:0000313" key="3">
    <source>
        <dbReference type="EMBL" id="ABL00175.1"/>
    </source>
</evidence>
<dbReference type="AlphaFoldDB" id="A1AS54"/>
<reference evidence="3 4" key="1">
    <citation type="submission" date="2006-10" db="EMBL/GenBank/DDBJ databases">
        <title>Complete sequence of chromosome of Pelobacter propionicus DSM 2379.</title>
        <authorList>
            <consortium name="US DOE Joint Genome Institute"/>
            <person name="Copeland A."/>
            <person name="Lucas S."/>
            <person name="Lapidus A."/>
            <person name="Barry K."/>
            <person name="Detter J.C."/>
            <person name="Glavina del Rio T."/>
            <person name="Hammon N."/>
            <person name="Israni S."/>
            <person name="Dalin E."/>
            <person name="Tice H."/>
            <person name="Pitluck S."/>
            <person name="Saunders E."/>
            <person name="Brettin T."/>
            <person name="Bruce D."/>
            <person name="Han C."/>
            <person name="Tapia R."/>
            <person name="Schmutz J."/>
            <person name="Larimer F."/>
            <person name="Land M."/>
            <person name="Hauser L."/>
            <person name="Kyrpides N."/>
            <person name="Kim E."/>
            <person name="Lovley D."/>
            <person name="Richardson P."/>
        </authorList>
    </citation>
    <scope>NUCLEOTIDE SEQUENCE [LARGE SCALE GENOMIC DNA]</scope>
    <source>
        <strain evidence="4">DSM 2379 / NBRC 103807 / OttBd1</strain>
    </source>
</reference>
<evidence type="ECO:0000313" key="4">
    <source>
        <dbReference type="Proteomes" id="UP000006732"/>
    </source>
</evidence>
<dbReference type="KEGG" id="ppd:Ppro_2570"/>
<protein>
    <submittedName>
        <fullName evidence="3">SMC domain protein</fullName>
    </submittedName>
</protein>
<feature type="coiled-coil region" evidence="1">
    <location>
        <begin position="1006"/>
        <end position="1054"/>
    </location>
</feature>
<sequence length="1230" mass="139294">MKILRLSFRNLNSLAGDWDLDLTHPAYVSSGIFAITGPTGAGKTTILDAICLALYGQTPRLGRITQGENEIMSRQSGDCSAEVEFETGHGRFRCHWSQHRSRRRPDGQLQQPRHEIAEAESGKILESRLKGVATRVEEVTGMDFDRFTRSMLLAQGGFAAFLQARPDERAPILEQITGTAIYSRISIKVHERTTEERNRLTEMRAELEGIRLLSPEEEQELLLAKTERKQRESTLNSEAGAIRETLAWQERIALLQQELLQLDNEQQAFQERREAAAPQLEKLALAGRALKLGGDHAHLLLLRSQQQEEQTELRTAMERLPRLQSQWQEAFEGLERADAGCAQARQTQEREAELIRLTRELDLRIGGLQAQLRDLTAETEATRRQASGYRLAMEGYHRRMTESGEELRHVAAFLEEQHADAGLVEALTGIEQQLKGLGTTVRQHDEIRAAREQQAAVLEDATRSFARTEEQWHKAHTAATEAEERLATIRGQRQALLKGRELSAWRDETQFLAGRLTRLESIGQLLERIEENGHRLTELRGRQHELEQRQQALILRERSLAGECQLRERIVRELQDKLLLLNRVRSLEEDRKQLVDGVACPLCGATRHPYAAGTVPQPDQARQELETALEESGKAGELLSRVRQEQVAVQKDLQRAGQDRGELEARLLDDRTIRDNASHELGIGPEADQAADGQAWTLLIDRETRACRERLAERLAVIREGERQEGDERGAGELVERLKGELAARDQARLSARLGRESAQTERMRLEQQVAALGAERDRVLEEMGRVLAPFGIPEIAPTGGDELLAALTGRRDAYVRHLRARDLLERGRTECAAEGEKQRALLAETERALCDREQQLREMTAHRGALVEQRLERYGERDPDKEEKRLADALRQADKRREQALREQSRLQDELGGLKQQIERMTSSRDRRGEEISRREAAFLAQLQESGFSDETAYLHACLPQERFDELTRWADELARDETSITTRLRDRQETLRRETERNLTAKSLEQIHEEHAALASQLGELQKELGAIDQQLRQHAEQLQRHQSRLQEIRQQGHECQRWELLRSLIGSSDGKKFRNFAQGLTFELMVAHANRQLSKMSDRYILVRDTAEPLELNVIDNYQAGEIRSTKNLSGGESFIVSLALSLGLSRMASRNVRVDSLFLDEGFGTLDEDALETALETLAGLQQEGKLIGIISHVPALKERIGARIQVEAGNGGRSTLSGPGCRRVS</sequence>
<proteinExistence type="predicted"/>
<gene>
    <name evidence="3" type="ordered locus">Ppro_2570</name>
</gene>
<dbReference type="SUPFAM" id="SSF52540">
    <property type="entry name" value="P-loop containing nucleoside triphosphate hydrolases"/>
    <property type="match status" value="2"/>
</dbReference>
<dbReference type="EMBL" id="CP000482">
    <property type="protein sequence ID" value="ABL00175.1"/>
    <property type="molecule type" value="Genomic_DNA"/>
</dbReference>
<dbReference type="RefSeq" id="WP_011736429.1">
    <property type="nucleotide sequence ID" value="NC_008609.1"/>
</dbReference>
<organism evidence="3 4">
    <name type="scientific">Pelobacter propionicus (strain DSM 2379 / NBRC 103807 / OttBd1)</name>
    <dbReference type="NCBI Taxonomy" id="338966"/>
    <lineage>
        <taxon>Bacteria</taxon>
        <taxon>Pseudomonadati</taxon>
        <taxon>Thermodesulfobacteriota</taxon>
        <taxon>Desulfuromonadia</taxon>
        <taxon>Desulfuromonadales</taxon>
        <taxon>Desulfuromonadaceae</taxon>
        <taxon>Pelobacter</taxon>
    </lineage>
</organism>
<dbReference type="Pfam" id="PF13476">
    <property type="entry name" value="AAA_23"/>
    <property type="match status" value="1"/>
</dbReference>
<name>A1AS54_PELPD</name>
<dbReference type="InterPro" id="IPR027417">
    <property type="entry name" value="P-loop_NTPase"/>
</dbReference>
<dbReference type="PANTHER" id="PTHR32114:SF2">
    <property type="entry name" value="ABC TRANSPORTER ABCH.3"/>
    <property type="match status" value="1"/>
</dbReference>
<dbReference type="STRING" id="338966.Ppro_2570"/>
<dbReference type="GO" id="GO:0006302">
    <property type="term" value="P:double-strand break repair"/>
    <property type="evidence" value="ECO:0007669"/>
    <property type="project" value="InterPro"/>
</dbReference>
<dbReference type="InterPro" id="IPR038729">
    <property type="entry name" value="Rad50/SbcC_AAA"/>
</dbReference>
<dbReference type="eggNOG" id="COG0419">
    <property type="taxonomic scope" value="Bacteria"/>
</dbReference>